<proteinExistence type="predicted"/>
<name>J4KLA4_BEAB2</name>
<dbReference type="RefSeq" id="XP_008602515.1">
    <property type="nucleotide sequence ID" value="XM_008604293.1"/>
</dbReference>
<dbReference type="OrthoDB" id="10264507at2759"/>
<keyword evidence="2" id="KW-1185">Reference proteome</keyword>
<gene>
    <name evidence="1" type="ORF">BBA_09196</name>
</gene>
<dbReference type="STRING" id="655819.J4KLA4"/>
<dbReference type="HOGENOM" id="CLU_1240456_0_0_1"/>
<dbReference type="Proteomes" id="UP000002762">
    <property type="component" value="Unassembled WGS sequence"/>
</dbReference>
<protein>
    <submittedName>
        <fullName evidence="1">Uncharacterized protein</fullName>
    </submittedName>
</protein>
<dbReference type="AlphaFoldDB" id="J4KLA4"/>
<evidence type="ECO:0000313" key="1">
    <source>
        <dbReference type="EMBL" id="EJP61859.1"/>
    </source>
</evidence>
<dbReference type="GeneID" id="19892208"/>
<reference evidence="1 2" key="1">
    <citation type="journal article" date="2012" name="Sci. Rep.">
        <title>Genomic perspectives on the evolution of fungal entomopathogenicity in Beauveria bassiana.</title>
        <authorList>
            <person name="Xiao G."/>
            <person name="Ying S.H."/>
            <person name="Zheng P."/>
            <person name="Wang Z.L."/>
            <person name="Zhang S."/>
            <person name="Xie X.Q."/>
            <person name="Shang Y."/>
            <person name="St Leger R.J."/>
            <person name="Zhao G.P."/>
            <person name="Wang C."/>
            <person name="Feng M.G."/>
        </authorList>
    </citation>
    <scope>NUCLEOTIDE SEQUENCE [LARGE SCALE GENOMIC DNA]</scope>
    <source>
        <strain evidence="1 2">ARSEF 2860</strain>
    </source>
</reference>
<accession>J4KLA4</accession>
<evidence type="ECO:0000313" key="2">
    <source>
        <dbReference type="Proteomes" id="UP000002762"/>
    </source>
</evidence>
<organism evidence="1 2">
    <name type="scientific">Beauveria bassiana (strain ARSEF 2860)</name>
    <name type="common">White muscardine disease fungus</name>
    <name type="synonym">Tritirachium shiotae</name>
    <dbReference type="NCBI Taxonomy" id="655819"/>
    <lineage>
        <taxon>Eukaryota</taxon>
        <taxon>Fungi</taxon>
        <taxon>Dikarya</taxon>
        <taxon>Ascomycota</taxon>
        <taxon>Pezizomycotina</taxon>
        <taxon>Sordariomycetes</taxon>
        <taxon>Hypocreomycetidae</taxon>
        <taxon>Hypocreales</taxon>
        <taxon>Cordycipitaceae</taxon>
        <taxon>Beauveria</taxon>
    </lineage>
</organism>
<dbReference type="EMBL" id="JH725196">
    <property type="protein sequence ID" value="EJP61859.1"/>
    <property type="molecule type" value="Genomic_DNA"/>
</dbReference>
<dbReference type="InParanoid" id="J4KLA4"/>
<sequence length="212" mass="23914">MATSIFCCAAIAPYRPQRLMHEDKFDSFCNWAAFPKQSRVESASGTKLPSAGFAVQLVRQVNYGPLESKRYFIPWPENTFAEVDEDELIQGNFAKLNTYKNFRCQTHDKFFELNIYQKDPVNLHHWRANLARPARDIDLQTPRMTLAKGDASSAGTSRSAALAGSGIMSAANEKNEHAGTLWQRESFSDRYSLVKDLTACDQECGYCGECDY</sequence>